<evidence type="ECO:0000313" key="1">
    <source>
        <dbReference type="EMBL" id="KAJ8615477.1"/>
    </source>
</evidence>
<proteinExistence type="predicted"/>
<organism evidence="1 2">
    <name type="scientific">Persea americana</name>
    <name type="common">Avocado</name>
    <dbReference type="NCBI Taxonomy" id="3435"/>
    <lineage>
        <taxon>Eukaryota</taxon>
        <taxon>Viridiplantae</taxon>
        <taxon>Streptophyta</taxon>
        <taxon>Embryophyta</taxon>
        <taxon>Tracheophyta</taxon>
        <taxon>Spermatophyta</taxon>
        <taxon>Magnoliopsida</taxon>
        <taxon>Magnoliidae</taxon>
        <taxon>Laurales</taxon>
        <taxon>Lauraceae</taxon>
        <taxon>Persea</taxon>
    </lineage>
</organism>
<keyword evidence="2" id="KW-1185">Reference proteome</keyword>
<protein>
    <submittedName>
        <fullName evidence="1">Uncharacterized protein</fullName>
    </submittedName>
</protein>
<gene>
    <name evidence="1" type="ORF">MRB53_034849</name>
</gene>
<dbReference type="EMBL" id="CM056820">
    <property type="protein sequence ID" value="KAJ8615477.1"/>
    <property type="molecule type" value="Genomic_DNA"/>
</dbReference>
<dbReference type="Proteomes" id="UP001234297">
    <property type="component" value="Chromosome 12"/>
</dbReference>
<sequence length="79" mass="8521">MALRLGAVEGGMEWRDATRAVAMKSGEDDPGWGMGFSAWAVWVCDRKRESGERMESAHARAAMGKMAAGSEREMKSVAG</sequence>
<name>A0ACC2K2Z5_PERAE</name>
<accession>A0ACC2K2Z5</accession>
<reference evidence="1 2" key="1">
    <citation type="journal article" date="2022" name="Hortic Res">
        <title>A haplotype resolved chromosomal level avocado genome allows analysis of novel avocado genes.</title>
        <authorList>
            <person name="Nath O."/>
            <person name="Fletcher S.J."/>
            <person name="Hayward A."/>
            <person name="Shaw L.M."/>
            <person name="Masouleh A.K."/>
            <person name="Furtado A."/>
            <person name="Henry R.J."/>
            <person name="Mitter N."/>
        </authorList>
    </citation>
    <scope>NUCLEOTIDE SEQUENCE [LARGE SCALE GENOMIC DNA]</scope>
    <source>
        <strain evidence="2">cv. Hass</strain>
    </source>
</reference>
<evidence type="ECO:0000313" key="2">
    <source>
        <dbReference type="Proteomes" id="UP001234297"/>
    </source>
</evidence>
<comment type="caution">
    <text evidence="1">The sequence shown here is derived from an EMBL/GenBank/DDBJ whole genome shotgun (WGS) entry which is preliminary data.</text>
</comment>